<dbReference type="Gene3D" id="1.10.10.10">
    <property type="entry name" value="Winged helix-like DNA-binding domain superfamily/Winged helix DNA-binding domain"/>
    <property type="match status" value="1"/>
</dbReference>
<dbReference type="CDD" id="cd08031">
    <property type="entry name" value="LARP_4_5_like"/>
    <property type="match status" value="1"/>
</dbReference>
<accession>A0A9Q0YCB7</accession>
<feature type="compositionally biased region" description="Polar residues" evidence="4">
    <location>
        <begin position="634"/>
        <end position="652"/>
    </location>
</feature>
<dbReference type="EMBL" id="JAIZAY010000023">
    <property type="protein sequence ID" value="KAJ8020038.1"/>
    <property type="molecule type" value="Genomic_DNA"/>
</dbReference>
<name>A0A9Q0YCB7_HOLLE</name>
<evidence type="ECO:0000313" key="6">
    <source>
        <dbReference type="EMBL" id="KAJ8020038.1"/>
    </source>
</evidence>
<dbReference type="InterPro" id="IPR006630">
    <property type="entry name" value="La_HTH"/>
</dbReference>
<dbReference type="CDD" id="cd12430">
    <property type="entry name" value="RRM_LARP4_5_like"/>
    <property type="match status" value="1"/>
</dbReference>
<comment type="caution">
    <text evidence="6">The sequence shown here is derived from an EMBL/GenBank/DDBJ whole genome shotgun (WGS) entry which is preliminary data.</text>
</comment>
<feature type="compositionally biased region" description="Polar residues" evidence="4">
    <location>
        <begin position="101"/>
        <end position="111"/>
    </location>
</feature>
<feature type="compositionally biased region" description="Basic residues" evidence="4">
    <location>
        <begin position="823"/>
        <end position="835"/>
    </location>
</feature>
<feature type="compositionally biased region" description="Basic and acidic residues" evidence="4">
    <location>
        <begin position="526"/>
        <end position="542"/>
    </location>
</feature>
<keyword evidence="2 3" id="KW-0694">RNA-binding</keyword>
<dbReference type="PROSITE" id="PS50961">
    <property type="entry name" value="HTH_LA"/>
    <property type="match status" value="1"/>
</dbReference>
<feature type="compositionally biased region" description="Low complexity" evidence="4">
    <location>
        <begin position="768"/>
        <end position="778"/>
    </location>
</feature>
<proteinExistence type="predicted"/>
<keyword evidence="1" id="KW-0597">Phosphoprotein</keyword>
<evidence type="ECO:0000256" key="4">
    <source>
        <dbReference type="SAM" id="MobiDB-lite"/>
    </source>
</evidence>
<feature type="domain" description="HTH La-type RNA-binding" evidence="5">
    <location>
        <begin position="170"/>
        <end position="259"/>
    </location>
</feature>
<feature type="compositionally biased region" description="Basic and acidic residues" evidence="4">
    <location>
        <begin position="796"/>
        <end position="822"/>
    </location>
</feature>
<dbReference type="GO" id="GO:0005829">
    <property type="term" value="C:cytosol"/>
    <property type="evidence" value="ECO:0007669"/>
    <property type="project" value="TreeGrafter"/>
</dbReference>
<dbReference type="GO" id="GO:0010494">
    <property type="term" value="C:cytoplasmic stress granule"/>
    <property type="evidence" value="ECO:0007669"/>
    <property type="project" value="TreeGrafter"/>
</dbReference>
<dbReference type="OrthoDB" id="10046764at2759"/>
<dbReference type="AlphaFoldDB" id="A0A9Q0YCB7"/>
<feature type="compositionally biased region" description="Polar residues" evidence="4">
    <location>
        <begin position="779"/>
        <end position="788"/>
    </location>
</feature>
<evidence type="ECO:0000256" key="1">
    <source>
        <dbReference type="ARBA" id="ARBA00022553"/>
    </source>
</evidence>
<dbReference type="GO" id="GO:0003730">
    <property type="term" value="F:mRNA 3'-UTR binding"/>
    <property type="evidence" value="ECO:0007669"/>
    <property type="project" value="TreeGrafter"/>
</dbReference>
<feature type="region of interest" description="Disordered" evidence="4">
    <location>
        <begin position="18"/>
        <end position="111"/>
    </location>
</feature>
<dbReference type="PANTHER" id="PTHR22792:SF131">
    <property type="entry name" value="LA-RELATED PROTEIN LARP4B"/>
    <property type="match status" value="1"/>
</dbReference>
<feature type="compositionally biased region" description="Basic and acidic residues" evidence="4">
    <location>
        <begin position="620"/>
        <end position="632"/>
    </location>
</feature>
<feature type="compositionally biased region" description="Basic and acidic residues" evidence="4">
    <location>
        <begin position="659"/>
        <end position="675"/>
    </location>
</feature>
<dbReference type="Pfam" id="PF26088">
    <property type="entry name" value="RRM_LARP4"/>
    <property type="match status" value="1"/>
</dbReference>
<evidence type="ECO:0000313" key="7">
    <source>
        <dbReference type="Proteomes" id="UP001152320"/>
    </source>
</evidence>
<dbReference type="InterPro" id="IPR058699">
    <property type="entry name" value="RRM_LARP4/4B"/>
</dbReference>
<keyword evidence="7" id="KW-1185">Reference proteome</keyword>
<feature type="compositionally biased region" description="Polar residues" evidence="4">
    <location>
        <begin position="749"/>
        <end position="759"/>
    </location>
</feature>
<feature type="region of interest" description="Disordered" evidence="4">
    <location>
        <begin position="416"/>
        <end position="835"/>
    </location>
</feature>
<dbReference type="InterPro" id="IPR036388">
    <property type="entry name" value="WH-like_DNA-bd_sf"/>
</dbReference>
<reference evidence="6" key="1">
    <citation type="submission" date="2021-10" db="EMBL/GenBank/DDBJ databases">
        <title>Tropical sea cucumber genome reveals ecological adaptation and Cuvierian tubules defense mechanism.</title>
        <authorList>
            <person name="Chen T."/>
        </authorList>
    </citation>
    <scope>NUCLEOTIDE SEQUENCE</scope>
    <source>
        <strain evidence="6">Nanhai2018</strain>
        <tissue evidence="6">Muscle</tissue>
    </source>
</reference>
<dbReference type="Pfam" id="PF05383">
    <property type="entry name" value="La"/>
    <property type="match status" value="1"/>
</dbReference>
<evidence type="ECO:0000256" key="2">
    <source>
        <dbReference type="ARBA" id="ARBA00022884"/>
    </source>
</evidence>
<organism evidence="6 7">
    <name type="scientific">Holothuria leucospilota</name>
    <name type="common">Black long sea cucumber</name>
    <name type="synonym">Mertensiothuria leucospilota</name>
    <dbReference type="NCBI Taxonomy" id="206669"/>
    <lineage>
        <taxon>Eukaryota</taxon>
        <taxon>Metazoa</taxon>
        <taxon>Echinodermata</taxon>
        <taxon>Eleutherozoa</taxon>
        <taxon>Echinozoa</taxon>
        <taxon>Holothuroidea</taxon>
        <taxon>Aspidochirotacea</taxon>
        <taxon>Aspidochirotida</taxon>
        <taxon>Holothuriidae</taxon>
        <taxon>Holothuria</taxon>
    </lineage>
</organism>
<evidence type="ECO:0000259" key="5">
    <source>
        <dbReference type="PROSITE" id="PS50961"/>
    </source>
</evidence>
<dbReference type="Proteomes" id="UP001152320">
    <property type="component" value="Chromosome 23"/>
</dbReference>
<feature type="compositionally biased region" description="Polar residues" evidence="4">
    <location>
        <begin position="434"/>
        <end position="453"/>
    </location>
</feature>
<feature type="compositionally biased region" description="Low complexity" evidence="4">
    <location>
        <begin position="49"/>
        <end position="64"/>
    </location>
</feature>
<feature type="compositionally biased region" description="Basic and acidic residues" evidence="4">
    <location>
        <begin position="477"/>
        <end position="499"/>
    </location>
</feature>
<feature type="compositionally biased region" description="Polar residues" evidence="4">
    <location>
        <begin position="76"/>
        <end position="87"/>
    </location>
</feature>
<dbReference type="SMART" id="SM00715">
    <property type="entry name" value="LA"/>
    <property type="match status" value="1"/>
</dbReference>
<dbReference type="InterPro" id="IPR045180">
    <property type="entry name" value="La_dom_prot"/>
</dbReference>
<feature type="compositionally biased region" description="Basic and acidic residues" evidence="4">
    <location>
        <begin position="587"/>
        <end position="608"/>
    </location>
</feature>
<gene>
    <name evidence="6" type="ORF">HOLleu_41873</name>
</gene>
<sequence length="835" mass="91305">MLIFPPQGIWTVILSPENETEGGRNEKGPKVKYSLLPMTTDRNSSGEEVTAASSVNSSTSKKTTLNPNAKAFHIPKSSSSATNSDNGDLSPDTTDHDSGISVASSPQVAMNSQAGSYQLNGDMGKFTGLGYPPTTDSPVFPMANAYNMSGAEYTYLPDGHFVVSDEQPEPPKGDELRKLLQRQLEYYFSRENLTNDRYLQSQMDADQYVAIETIANFNAVKKLTQDLSLIVEVLRESSLVQVDGDKGKVRPNHKRCTIILREVDENTPIEKVKALFSSNKCPKFVSCEFAHNNNWYITFESDTDAQAAHKYLREEVQTFLGKPIMARIKAKPLQRVSYTPPKVNGFSPGQHQPVYTQQFQFPSSQPPLTNRQTQQYPSYYPNVIPPPWPTSPTYHYDPATVTTYGSAFAPNNYQMTGVSRYQGNRPRPSRTHPRSVSTPELPSSDRLNNSETSIPKPATERHSLPNGSISPALPNTREADRRDDQVSKKKEYPRGRSSDDTVLNGSMSIAPRRMANMRPPFRGRKGRDEERFSSTNKRKEEVVETNPPSPPDLSSFPPLPGQAVASSEVNKEDSEEPTFTPMADIVKGVKDPKRPPVKVPEAKQRPVPKESATTSNVSHDQVKTPTDKKEDGLANTQGPKQSSLSHGHTQVVSPAAGADVDRKIAKADTSDDKSRPTHPPHGPSSSSVAMTTVTSSTAAVTTATSPVISASLTSGASGNPGKSVAATNVDNGPARLSYAQVISKPKPVNSESTETTSHQGEVPPERQPPTTTTGQQAQRNQQGTTDTKPPSHAPKTARDRTRFRKGDMNGEVRTSGRREAHGGRRSPPHQKPSSR</sequence>
<dbReference type="GO" id="GO:0045727">
    <property type="term" value="P:positive regulation of translation"/>
    <property type="evidence" value="ECO:0007669"/>
    <property type="project" value="TreeGrafter"/>
</dbReference>
<dbReference type="InterPro" id="IPR036390">
    <property type="entry name" value="WH_DNA-bd_sf"/>
</dbReference>
<feature type="compositionally biased region" description="Low complexity" evidence="4">
    <location>
        <begin position="683"/>
        <end position="711"/>
    </location>
</feature>
<protein>
    <submittedName>
        <fullName evidence="6">La-related protein 4B</fullName>
    </submittedName>
</protein>
<dbReference type="SUPFAM" id="SSF46785">
    <property type="entry name" value="Winged helix' DNA-binding domain"/>
    <property type="match status" value="1"/>
</dbReference>
<evidence type="ECO:0000256" key="3">
    <source>
        <dbReference type="PROSITE-ProRule" id="PRU00332"/>
    </source>
</evidence>
<dbReference type="PANTHER" id="PTHR22792">
    <property type="entry name" value="LUPUS LA PROTEIN-RELATED"/>
    <property type="match status" value="1"/>
</dbReference>